<evidence type="ECO:0000313" key="10">
    <source>
        <dbReference type="Proteomes" id="UP000279307"/>
    </source>
</evidence>
<dbReference type="Gene3D" id="3.30.1360.20">
    <property type="entry name" value="Transcriptional coactivator/pterin dehydratase"/>
    <property type="match status" value="1"/>
</dbReference>
<keyword evidence="9" id="KW-1185">Reference proteome</keyword>
<dbReference type="Proteomes" id="UP000279307">
    <property type="component" value="Chromosome 10"/>
</dbReference>
<evidence type="ECO:0000313" key="7">
    <source>
        <dbReference type="EMBL" id="EZA53907.1"/>
    </source>
</evidence>
<evidence type="ECO:0000256" key="6">
    <source>
        <dbReference type="ARBA" id="ARBA00031023"/>
    </source>
</evidence>
<dbReference type="InterPro" id="IPR001533">
    <property type="entry name" value="Pterin_deHydtase"/>
</dbReference>
<dbReference type="Pfam" id="PF01329">
    <property type="entry name" value="Pterin_4a"/>
    <property type="match status" value="1"/>
</dbReference>
<dbReference type="PANTHER" id="PTHR12599">
    <property type="entry name" value="PTERIN-4-ALPHA-CARBINOLAMINE DEHYDRATASE"/>
    <property type="match status" value="1"/>
</dbReference>
<evidence type="ECO:0000256" key="4">
    <source>
        <dbReference type="ARBA" id="ARBA00023239"/>
    </source>
</evidence>
<dbReference type="SUPFAM" id="SSF55248">
    <property type="entry name" value="PCD-like"/>
    <property type="match status" value="1"/>
</dbReference>
<gene>
    <name evidence="8" type="ORF">DMN91_009943</name>
    <name evidence="7" type="ORF">X777_06610</name>
</gene>
<dbReference type="EMBL" id="KK107262">
    <property type="protein sequence ID" value="EZA53907.1"/>
    <property type="molecule type" value="Genomic_DNA"/>
</dbReference>
<dbReference type="PANTHER" id="PTHR12599:SF0">
    <property type="entry name" value="PTERIN-4-ALPHA-CARBINOLAMINE DEHYDRATASE"/>
    <property type="match status" value="1"/>
</dbReference>
<evidence type="ECO:0000256" key="5">
    <source>
        <dbReference type="ARBA" id="ARBA00030497"/>
    </source>
</evidence>
<proteinExistence type="inferred from homology"/>
<dbReference type="STRING" id="2015173.A0A026WCW7"/>
<dbReference type="AlphaFoldDB" id="A0A026WCW7"/>
<evidence type="ECO:0000313" key="9">
    <source>
        <dbReference type="Proteomes" id="UP000053097"/>
    </source>
</evidence>
<dbReference type="NCBIfam" id="NF002018">
    <property type="entry name" value="PRK00823.1-3"/>
    <property type="match status" value="1"/>
</dbReference>
<name>A0A026WCW7_OOCBI</name>
<dbReference type="EC" id="4.2.1.96" evidence="3"/>
<evidence type="ECO:0000313" key="8">
    <source>
        <dbReference type="EMBL" id="RLU17706.1"/>
    </source>
</evidence>
<dbReference type="Proteomes" id="UP000053097">
    <property type="component" value="Unassembled WGS sequence"/>
</dbReference>
<dbReference type="FunFam" id="3.30.1360.20:FF:000001">
    <property type="entry name" value="Pterin-4-alpha-carbinolamine dehydratase 2"/>
    <property type="match status" value="1"/>
</dbReference>
<evidence type="ECO:0000256" key="1">
    <source>
        <dbReference type="ARBA" id="ARBA00001554"/>
    </source>
</evidence>
<dbReference type="GO" id="GO:0008124">
    <property type="term" value="F:4-alpha-hydroxytetrahydrobiopterin dehydratase activity"/>
    <property type="evidence" value="ECO:0007669"/>
    <property type="project" value="UniProtKB-EC"/>
</dbReference>
<dbReference type="InterPro" id="IPR036428">
    <property type="entry name" value="PCD_sf"/>
</dbReference>
<dbReference type="EMBL" id="QOIP01000010">
    <property type="protein sequence ID" value="RLU17706.1"/>
    <property type="molecule type" value="Genomic_DNA"/>
</dbReference>
<organism evidence="7 9">
    <name type="scientific">Ooceraea biroi</name>
    <name type="common">Clonal raider ant</name>
    <name type="synonym">Cerapachys biroi</name>
    <dbReference type="NCBI Taxonomy" id="2015173"/>
    <lineage>
        <taxon>Eukaryota</taxon>
        <taxon>Metazoa</taxon>
        <taxon>Ecdysozoa</taxon>
        <taxon>Arthropoda</taxon>
        <taxon>Hexapoda</taxon>
        <taxon>Insecta</taxon>
        <taxon>Pterygota</taxon>
        <taxon>Neoptera</taxon>
        <taxon>Endopterygota</taxon>
        <taxon>Hymenoptera</taxon>
        <taxon>Apocrita</taxon>
        <taxon>Aculeata</taxon>
        <taxon>Formicoidea</taxon>
        <taxon>Formicidae</taxon>
        <taxon>Dorylinae</taxon>
        <taxon>Ooceraea</taxon>
    </lineage>
</organism>
<reference evidence="7 9" key="1">
    <citation type="journal article" date="2014" name="Curr. Biol.">
        <title>The genome of the clonal raider ant Cerapachys biroi.</title>
        <authorList>
            <person name="Oxley P.R."/>
            <person name="Ji L."/>
            <person name="Fetter-Pruneda I."/>
            <person name="McKenzie S.K."/>
            <person name="Li C."/>
            <person name="Hu H."/>
            <person name="Zhang G."/>
            <person name="Kronauer D.J."/>
        </authorList>
    </citation>
    <scope>NUCLEOTIDE SEQUENCE [LARGE SCALE GENOMIC DNA]</scope>
</reference>
<dbReference type="HAMAP" id="MF_00434">
    <property type="entry name" value="Pterin_4_alpha"/>
    <property type="match status" value="1"/>
</dbReference>
<protein>
    <recommendedName>
        <fullName evidence="3">4a-hydroxytetrahydrobiopterin dehydratase</fullName>
        <ecNumber evidence="3">4.2.1.96</ecNumber>
    </recommendedName>
    <alternativeName>
        <fullName evidence="5">4-alpha-hydroxy-tetrahydropterin dehydratase</fullName>
    </alternativeName>
    <alternativeName>
        <fullName evidence="6">Pterin carbinolamine dehydratase</fullName>
    </alternativeName>
</protein>
<dbReference type="OMA" id="RWLSKMA"/>
<comment type="catalytic activity">
    <reaction evidence="1">
        <text>(4aS,6R)-4a-hydroxy-L-erythro-5,6,7,8-tetrahydrobiopterin = (6R)-L-erythro-6,7-dihydrobiopterin + H2O</text>
        <dbReference type="Rhea" id="RHEA:11920"/>
        <dbReference type="ChEBI" id="CHEBI:15377"/>
        <dbReference type="ChEBI" id="CHEBI:15642"/>
        <dbReference type="ChEBI" id="CHEBI:43120"/>
        <dbReference type="EC" id="4.2.1.96"/>
    </reaction>
</comment>
<evidence type="ECO:0000256" key="3">
    <source>
        <dbReference type="ARBA" id="ARBA00013252"/>
    </source>
</evidence>
<dbReference type="OrthoDB" id="277398at2759"/>
<dbReference type="CDD" id="cd00914">
    <property type="entry name" value="PCD_DCoH_subfamily_b"/>
    <property type="match status" value="1"/>
</dbReference>
<accession>A0A026WCW7</accession>
<evidence type="ECO:0000256" key="2">
    <source>
        <dbReference type="ARBA" id="ARBA00006472"/>
    </source>
</evidence>
<dbReference type="NCBIfam" id="NF002020">
    <property type="entry name" value="PRK00823.1-5"/>
    <property type="match status" value="1"/>
</dbReference>
<comment type="similarity">
    <text evidence="2">Belongs to the pterin-4-alpha-carbinolamine dehydratase family.</text>
</comment>
<dbReference type="GO" id="GO:0006729">
    <property type="term" value="P:tetrahydrobiopterin biosynthetic process"/>
    <property type="evidence" value="ECO:0007669"/>
    <property type="project" value="InterPro"/>
</dbReference>
<sequence>MITLIRRASRGGHVRKCTSCILDRRDLSAVTAKTAKMSKLTEKEREESLTPLKATGWIVQSNRDAIYKEFAFNDFNEAFGFMTRVALQAEKMNHHPEWFNVYNKVNITLSSHDVNGLSRRDVKLASFIDTAAAAAAQK</sequence>
<reference evidence="8" key="3">
    <citation type="submission" date="2018-07" db="EMBL/GenBank/DDBJ databases">
        <authorList>
            <person name="Mckenzie S.K."/>
            <person name="Kronauer D.J.C."/>
        </authorList>
    </citation>
    <scope>NUCLEOTIDE SEQUENCE</scope>
    <source>
        <strain evidence="8">Clonal line C1</strain>
    </source>
</reference>
<keyword evidence="4" id="KW-0456">Lyase</keyword>
<reference evidence="8 10" key="2">
    <citation type="journal article" date="2018" name="Genome Res.">
        <title>The genomic architecture and molecular evolution of ant odorant receptors.</title>
        <authorList>
            <person name="McKenzie S.K."/>
            <person name="Kronauer D.J.C."/>
        </authorList>
    </citation>
    <scope>NUCLEOTIDE SEQUENCE [LARGE SCALE GENOMIC DNA]</scope>
    <source>
        <strain evidence="8">Clonal line C1</strain>
    </source>
</reference>